<dbReference type="Pfam" id="PF21473">
    <property type="entry name" value="OB_Ssb-like"/>
    <property type="match status" value="1"/>
</dbReference>
<sequence>MNGKVLLCAERLFTEPKMKVSELKPRASATVTVKVLKLGEAKQVTNKDGSLHKVSDVLVGDDTGSILMSLWDDNIGKVSENDVIDVNNGYVSVVRGSMRLTLGREGKMEKSTQTIENVNTENNLSDKKVEDTGYRGGGFRRSYRRY</sequence>
<reference evidence="4" key="1">
    <citation type="submission" date="2018-09" db="EMBL/GenBank/DDBJ databases">
        <title>Complete Genome Sequencing of Sulfolobus sp. JCM 16834.</title>
        <authorList>
            <person name="Kato S."/>
            <person name="Itoh T."/>
            <person name="Ohkuma M."/>
        </authorList>
    </citation>
    <scope>NUCLEOTIDE SEQUENCE [LARGE SCALE GENOMIC DNA]</scope>
    <source>
        <strain evidence="4">IC-007</strain>
    </source>
</reference>
<keyword evidence="1" id="KW-0238">DNA-binding</keyword>
<dbReference type="PANTHER" id="PTHR13356:SF0">
    <property type="entry name" value="SOSS COMPLEX SUBUNIT B HOMOLOG"/>
    <property type="match status" value="1"/>
</dbReference>
<dbReference type="Gene3D" id="2.40.50.140">
    <property type="entry name" value="Nucleic acid-binding proteins"/>
    <property type="match status" value="1"/>
</dbReference>
<name>A0A510DZI6_9CREN</name>
<accession>A0A510DZI6</accession>
<dbReference type="SUPFAM" id="SSF50249">
    <property type="entry name" value="Nucleic acid-binding proteins"/>
    <property type="match status" value="1"/>
</dbReference>
<dbReference type="InterPro" id="IPR012340">
    <property type="entry name" value="NA-bd_OB-fold"/>
</dbReference>
<dbReference type="GO" id="GO:0003677">
    <property type="term" value="F:DNA binding"/>
    <property type="evidence" value="ECO:0007669"/>
    <property type="project" value="UniProtKB-KW"/>
</dbReference>
<evidence type="ECO:0000259" key="2">
    <source>
        <dbReference type="Pfam" id="PF21473"/>
    </source>
</evidence>
<evidence type="ECO:0000313" key="4">
    <source>
        <dbReference type="Proteomes" id="UP000325030"/>
    </source>
</evidence>
<protein>
    <submittedName>
        <fullName evidence="3">Single-stranded DNA binding protein Ssb</fullName>
    </submittedName>
</protein>
<dbReference type="InterPro" id="IPR051231">
    <property type="entry name" value="SOSS-B"/>
</dbReference>
<feature type="domain" description="Single-stranded DNA binding protein Ssb-like OB fold" evidence="2">
    <location>
        <begin position="27"/>
        <end position="109"/>
    </location>
</feature>
<dbReference type="GO" id="GO:0000724">
    <property type="term" value="P:double-strand break repair via homologous recombination"/>
    <property type="evidence" value="ECO:0007669"/>
    <property type="project" value="TreeGrafter"/>
</dbReference>
<proteinExistence type="predicted"/>
<dbReference type="GO" id="GO:0010212">
    <property type="term" value="P:response to ionizing radiation"/>
    <property type="evidence" value="ECO:0007669"/>
    <property type="project" value="TreeGrafter"/>
</dbReference>
<dbReference type="Proteomes" id="UP000325030">
    <property type="component" value="Chromosome"/>
</dbReference>
<organism evidence="3 4">
    <name type="scientific">Sulfuracidifex tepidarius</name>
    <dbReference type="NCBI Taxonomy" id="1294262"/>
    <lineage>
        <taxon>Archaea</taxon>
        <taxon>Thermoproteota</taxon>
        <taxon>Thermoprotei</taxon>
        <taxon>Sulfolobales</taxon>
        <taxon>Sulfolobaceae</taxon>
        <taxon>Sulfuracidifex</taxon>
    </lineage>
</organism>
<dbReference type="EMBL" id="AP018930">
    <property type="protein sequence ID" value="BBG25569.1"/>
    <property type="molecule type" value="Genomic_DNA"/>
</dbReference>
<dbReference type="InterPro" id="IPR048970">
    <property type="entry name" value="OB_Ssb-like"/>
</dbReference>
<evidence type="ECO:0000256" key="1">
    <source>
        <dbReference type="ARBA" id="ARBA00023125"/>
    </source>
</evidence>
<dbReference type="PANTHER" id="PTHR13356">
    <property type="entry name" value="OB FOLD NUCLEIC ACID BINDING PROTEIN-RELATED"/>
    <property type="match status" value="1"/>
</dbReference>
<gene>
    <name evidence="3" type="ORF">IC007_0074</name>
</gene>
<dbReference type="CDD" id="cd04491">
    <property type="entry name" value="SoSSB_OBF"/>
    <property type="match status" value="1"/>
</dbReference>
<evidence type="ECO:0000313" key="3">
    <source>
        <dbReference type="EMBL" id="BBG25569.1"/>
    </source>
</evidence>
<dbReference type="AlphaFoldDB" id="A0A510DZI6"/>